<dbReference type="Gene3D" id="1.25.40.10">
    <property type="entry name" value="Tetratricopeptide repeat domain"/>
    <property type="match status" value="1"/>
</dbReference>
<keyword evidence="2" id="KW-0175">Coiled coil</keyword>
<dbReference type="Gene3D" id="1.10.10.10">
    <property type="entry name" value="Winged helix-like DNA-binding domain superfamily/Winged helix DNA-binding domain"/>
    <property type="match status" value="1"/>
</dbReference>
<feature type="coiled-coil region" evidence="2">
    <location>
        <begin position="418"/>
        <end position="473"/>
    </location>
</feature>
<feature type="repeat" description="TPR" evidence="1">
    <location>
        <begin position="237"/>
        <end position="270"/>
    </location>
</feature>
<proteinExistence type="predicted"/>
<dbReference type="InterPro" id="IPR036388">
    <property type="entry name" value="WH-like_DNA-bd_sf"/>
</dbReference>
<feature type="transmembrane region" description="Helical" evidence="3">
    <location>
        <begin position="386"/>
        <end position="407"/>
    </location>
</feature>
<sequence>MKSLRSLFIMLILLVLSRSTFAQYGYIFKTPFPKQIHLLDSVCIGLAKLDSQTFYKEITKLRTAAANTDDYTRLNLERAILSVKTDDGYELETAVVNGEKVIKEAMKMNAPEIAAVQYMTLGFYFELKKQSFGKAFENYLKAYNLLEKLPEEKLPPRQYALYVISQSYYRYNDFGNALRLSLRTDKTFRIKTFVYVFNTDLIGMCYMKTGKYDSARIYFQRVFDNAHIMESEVAWKGIALGNLGLTYFLQNNYNKAIEYLSQAVPMTMEGNVPDNTVSFASPLSEIFCKENIPAEAKKFLTISLNAAHLANDNEDYFTAYNAAATYYRSIKDPALYMVYSDSANTFNDKLAVQKDLNTKYKIEMAVQYEQVKEREKSFASEKQRQLLLRNVIIVFVVLLMFISLLLYNRAQIKNKSRQQQLIAQKQLAENELRTATQQLNAFTQSIREKNAFIEKASREIERVNAELNIAKNEQQGLASSPEPDNHSIQLLQNSVLLTDEDWRNFTHLFEKVHEGFFQRLKQKLPGLSPAETRFAALIKLQLSNKEMASMLGVGTEAIRQIRSRLKRKLHSEAEEGIEELVEKI</sequence>
<dbReference type="PROSITE" id="PS50005">
    <property type="entry name" value="TPR"/>
    <property type="match status" value="1"/>
</dbReference>
<protein>
    <submittedName>
        <fullName evidence="4">Uncharacterized protein</fullName>
    </submittedName>
</protein>
<keyword evidence="3" id="KW-1133">Transmembrane helix</keyword>
<keyword evidence="5" id="KW-1185">Reference proteome</keyword>
<dbReference type="InterPro" id="IPR019734">
    <property type="entry name" value="TPR_rpt"/>
</dbReference>
<keyword evidence="1" id="KW-0802">TPR repeat</keyword>
<dbReference type="Pfam" id="PF13424">
    <property type="entry name" value="TPR_12"/>
    <property type="match status" value="1"/>
</dbReference>
<keyword evidence="3" id="KW-0472">Membrane</keyword>
<dbReference type="GO" id="GO:0006355">
    <property type="term" value="P:regulation of DNA-templated transcription"/>
    <property type="evidence" value="ECO:0007669"/>
    <property type="project" value="InterPro"/>
</dbReference>
<name>A0A3M9N3E0_9BACT</name>
<gene>
    <name evidence="4" type="ORF">EFY79_21080</name>
</gene>
<evidence type="ECO:0000256" key="1">
    <source>
        <dbReference type="PROSITE-ProRule" id="PRU00339"/>
    </source>
</evidence>
<dbReference type="AlphaFoldDB" id="A0A3M9N3E0"/>
<dbReference type="InterPro" id="IPR011990">
    <property type="entry name" value="TPR-like_helical_dom_sf"/>
</dbReference>
<keyword evidence="3" id="KW-0812">Transmembrane</keyword>
<comment type="caution">
    <text evidence="4">The sequence shown here is derived from an EMBL/GenBank/DDBJ whole genome shotgun (WGS) entry which is preliminary data.</text>
</comment>
<dbReference type="Proteomes" id="UP000267223">
    <property type="component" value="Unassembled WGS sequence"/>
</dbReference>
<evidence type="ECO:0000256" key="3">
    <source>
        <dbReference type="SAM" id="Phobius"/>
    </source>
</evidence>
<dbReference type="InterPro" id="IPR016032">
    <property type="entry name" value="Sig_transdc_resp-reg_C-effctor"/>
</dbReference>
<accession>A0A3M9N3E0</accession>
<evidence type="ECO:0000256" key="2">
    <source>
        <dbReference type="SAM" id="Coils"/>
    </source>
</evidence>
<evidence type="ECO:0000313" key="4">
    <source>
        <dbReference type="EMBL" id="RNI31827.1"/>
    </source>
</evidence>
<dbReference type="RefSeq" id="WP_123122745.1">
    <property type="nucleotide sequence ID" value="NZ_RJJR01000033.1"/>
</dbReference>
<reference evidence="4 5" key="1">
    <citation type="submission" date="2018-11" db="EMBL/GenBank/DDBJ databases">
        <title>Draft genome sequence of Ferruginibacter sp. BO-59.</title>
        <authorList>
            <person name="Im W.T."/>
        </authorList>
    </citation>
    <scope>NUCLEOTIDE SEQUENCE [LARGE SCALE GENOMIC DNA]</scope>
    <source>
        <strain evidence="4 5">BO-59</strain>
    </source>
</reference>
<dbReference type="SUPFAM" id="SSF48452">
    <property type="entry name" value="TPR-like"/>
    <property type="match status" value="2"/>
</dbReference>
<dbReference type="OrthoDB" id="920116at2"/>
<organism evidence="4 5">
    <name type="scientific">Hanamia caeni</name>
    <dbReference type="NCBI Taxonomy" id="2294116"/>
    <lineage>
        <taxon>Bacteria</taxon>
        <taxon>Pseudomonadati</taxon>
        <taxon>Bacteroidota</taxon>
        <taxon>Chitinophagia</taxon>
        <taxon>Chitinophagales</taxon>
        <taxon>Chitinophagaceae</taxon>
        <taxon>Hanamia</taxon>
    </lineage>
</organism>
<dbReference type="SUPFAM" id="SSF46894">
    <property type="entry name" value="C-terminal effector domain of the bipartite response regulators"/>
    <property type="match status" value="1"/>
</dbReference>
<evidence type="ECO:0000313" key="5">
    <source>
        <dbReference type="Proteomes" id="UP000267223"/>
    </source>
</evidence>
<dbReference type="GO" id="GO:0003677">
    <property type="term" value="F:DNA binding"/>
    <property type="evidence" value="ECO:0007669"/>
    <property type="project" value="InterPro"/>
</dbReference>
<dbReference type="EMBL" id="RJJR01000033">
    <property type="protein sequence ID" value="RNI31827.1"/>
    <property type="molecule type" value="Genomic_DNA"/>
</dbReference>